<feature type="domain" description="AprE-like beta-barrel" evidence="8">
    <location>
        <begin position="262"/>
        <end position="351"/>
    </location>
</feature>
<protein>
    <submittedName>
        <fullName evidence="9">Secretion protein HlyD family protein</fullName>
    </submittedName>
</protein>
<proteinExistence type="inferred from homology"/>
<dbReference type="STRING" id="573061.Clocel_0742"/>
<sequence>MKVYSLNEITDSKVLYDKKPPRFMVYIIFIVLFLIVGFLFWSTKSIKTYVVKGQGIVTTANKAFIMSKIQGEVKEVFVEEGKQINEGDVILTINSVQSNLQLEQVNGQVQVLDRRINLLKRAEEEATHWKNTFDKDNPEEVEFYNKLVNSYIKANEYKVDEAALKKQNYTDDQIKQYKEQAANKADQIYYDTILSFTTEKNQLELEKSKLQTQGDALQKSGEEYKLLASKSGVVHLNSQINKGLVLQAGTLLGSITNADEELVVEIMLPSSERPRIHNDDEVSIAVSGLNQAEYGTIPGKVLSIDKDATINNEKGEVYFKVKVKPDITTLKDKKGEEVNLTLGMLTETRVKYEKITYMKYFLEQIGVKFS</sequence>
<evidence type="ECO:0000256" key="4">
    <source>
        <dbReference type="ARBA" id="ARBA00022989"/>
    </source>
</evidence>
<dbReference type="KEGG" id="ccb:Clocel_0742"/>
<dbReference type="Gene3D" id="2.40.50.100">
    <property type="match status" value="1"/>
</dbReference>
<evidence type="ECO:0000256" key="3">
    <source>
        <dbReference type="ARBA" id="ARBA00022692"/>
    </source>
</evidence>
<dbReference type="Pfam" id="PF26002">
    <property type="entry name" value="Beta-barrel_AprE"/>
    <property type="match status" value="1"/>
</dbReference>
<accession>D9SSB6</accession>
<reference evidence="9 10" key="1">
    <citation type="submission" date="2010-08" db="EMBL/GenBank/DDBJ databases">
        <title>Complete sequence of Clostridium cellulovorans 743B.</title>
        <authorList>
            <consortium name="US DOE Joint Genome Institute"/>
            <person name="Lucas S."/>
            <person name="Copeland A."/>
            <person name="Lapidus A."/>
            <person name="Cheng J.-F."/>
            <person name="Bruce D."/>
            <person name="Goodwin L."/>
            <person name="Pitluck S."/>
            <person name="Chertkov O."/>
            <person name="Detter J.C."/>
            <person name="Han C."/>
            <person name="Tapia R."/>
            <person name="Land M."/>
            <person name="Hauser L."/>
            <person name="Chang Y.-J."/>
            <person name="Jeffries C."/>
            <person name="Kyrpides N."/>
            <person name="Ivanova N."/>
            <person name="Mikhailova N."/>
            <person name="Hemme C.L."/>
            <person name="Woyke T."/>
        </authorList>
    </citation>
    <scope>NUCLEOTIDE SEQUENCE [LARGE SCALE GENOMIC DNA]</scope>
    <source>
        <strain evidence="10">ATCC 35296 / DSM 3052 / OCM 3 / 743B</strain>
    </source>
</reference>
<comment type="similarity">
    <text evidence="2">Belongs to the membrane fusion protein (MFP) (TC 8.A.1) family.</text>
</comment>
<evidence type="ECO:0000313" key="9">
    <source>
        <dbReference type="EMBL" id="ADL50513.1"/>
    </source>
</evidence>
<keyword evidence="4 7" id="KW-1133">Transmembrane helix</keyword>
<keyword evidence="5 7" id="KW-0472">Membrane</keyword>
<feature type="coiled-coil region" evidence="6">
    <location>
        <begin position="193"/>
        <end position="220"/>
    </location>
</feature>
<evidence type="ECO:0000256" key="1">
    <source>
        <dbReference type="ARBA" id="ARBA00004167"/>
    </source>
</evidence>
<dbReference type="PANTHER" id="PTHR30386">
    <property type="entry name" value="MEMBRANE FUSION SUBUNIT OF EMRAB-TOLC MULTIDRUG EFFLUX PUMP"/>
    <property type="match status" value="1"/>
</dbReference>
<evidence type="ECO:0000256" key="6">
    <source>
        <dbReference type="SAM" id="Coils"/>
    </source>
</evidence>
<dbReference type="InterPro" id="IPR058982">
    <property type="entry name" value="Beta-barrel_AprE"/>
</dbReference>
<organism evidence="9 10">
    <name type="scientific">Clostridium cellulovorans (strain ATCC 35296 / DSM 3052 / OCM 3 / 743B)</name>
    <dbReference type="NCBI Taxonomy" id="573061"/>
    <lineage>
        <taxon>Bacteria</taxon>
        <taxon>Bacillati</taxon>
        <taxon>Bacillota</taxon>
        <taxon>Clostridia</taxon>
        <taxon>Eubacteriales</taxon>
        <taxon>Clostridiaceae</taxon>
        <taxon>Clostridium</taxon>
    </lineage>
</organism>
<gene>
    <name evidence="9" type="ordered locus">Clocel_0742</name>
</gene>
<evidence type="ECO:0000256" key="5">
    <source>
        <dbReference type="ARBA" id="ARBA00023136"/>
    </source>
</evidence>
<dbReference type="eggNOG" id="COG0845">
    <property type="taxonomic scope" value="Bacteria"/>
</dbReference>
<comment type="subcellular location">
    <subcellularLocation>
        <location evidence="1">Membrane</location>
        <topology evidence="1">Single-pass membrane protein</topology>
    </subcellularLocation>
</comment>
<dbReference type="Proteomes" id="UP000002730">
    <property type="component" value="Chromosome"/>
</dbReference>
<evidence type="ECO:0000259" key="8">
    <source>
        <dbReference type="Pfam" id="PF26002"/>
    </source>
</evidence>
<dbReference type="PANTHER" id="PTHR30386:SF26">
    <property type="entry name" value="TRANSPORT PROTEIN COMB"/>
    <property type="match status" value="1"/>
</dbReference>
<dbReference type="SUPFAM" id="SSF111369">
    <property type="entry name" value="HlyD-like secretion proteins"/>
    <property type="match status" value="1"/>
</dbReference>
<keyword evidence="10" id="KW-1185">Reference proteome</keyword>
<evidence type="ECO:0000313" key="10">
    <source>
        <dbReference type="Proteomes" id="UP000002730"/>
    </source>
</evidence>
<name>D9SSB6_CLOC7</name>
<keyword evidence="3 7" id="KW-0812">Transmembrane</keyword>
<dbReference type="Gene3D" id="2.40.30.170">
    <property type="match status" value="1"/>
</dbReference>
<dbReference type="AlphaFoldDB" id="D9SSB6"/>
<evidence type="ECO:0000256" key="7">
    <source>
        <dbReference type="SAM" id="Phobius"/>
    </source>
</evidence>
<feature type="transmembrane region" description="Helical" evidence="7">
    <location>
        <begin position="23"/>
        <end position="41"/>
    </location>
</feature>
<evidence type="ECO:0000256" key="2">
    <source>
        <dbReference type="ARBA" id="ARBA00009477"/>
    </source>
</evidence>
<dbReference type="EMBL" id="CP002160">
    <property type="protein sequence ID" value="ADL50513.1"/>
    <property type="molecule type" value="Genomic_DNA"/>
</dbReference>
<dbReference type="HOGENOM" id="CLU_042377_0_0_9"/>
<keyword evidence="6" id="KW-0175">Coiled coil</keyword>
<dbReference type="InterPro" id="IPR050739">
    <property type="entry name" value="MFP"/>
</dbReference>
<dbReference type="RefSeq" id="WP_010073168.1">
    <property type="nucleotide sequence ID" value="NC_014393.1"/>
</dbReference>
<dbReference type="GO" id="GO:0016020">
    <property type="term" value="C:membrane"/>
    <property type="evidence" value="ECO:0007669"/>
    <property type="project" value="UniProtKB-SubCell"/>
</dbReference>
<dbReference type="OrthoDB" id="1638821at2"/>